<evidence type="ECO:0000259" key="1">
    <source>
        <dbReference type="SMART" id="SM00978"/>
    </source>
</evidence>
<dbReference type="PANTHER" id="PTHR41542">
    <property type="entry name" value="BLL5807 PROTEIN"/>
    <property type="match status" value="1"/>
</dbReference>
<dbReference type="PANTHER" id="PTHR41542:SF1">
    <property type="entry name" value="BLL5807 PROTEIN"/>
    <property type="match status" value="1"/>
</dbReference>
<comment type="caution">
    <text evidence="2">The sequence shown here is derived from an EMBL/GenBank/DDBJ whole genome shotgun (WGS) entry which is preliminary data.</text>
</comment>
<organism evidence="2">
    <name type="scientific">bioreactor metagenome</name>
    <dbReference type="NCBI Taxonomy" id="1076179"/>
    <lineage>
        <taxon>unclassified sequences</taxon>
        <taxon>metagenomes</taxon>
        <taxon>ecological metagenomes</taxon>
    </lineage>
</organism>
<accession>A0A645HJN6</accession>
<dbReference type="Pfam" id="PF04280">
    <property type="entry name" value="Tim44"/>
    <property type="match status" value="1"/>
</dbReference>
<dbReference type="SMART" id="SM00978">
    <property type="entry name" value="Tim44"/>
    <property type="match status" value="1"/>
</dbReference>
<feature type="domain" description="Tim44-like" evidence="1">
    <location>
        <begin position="2"/>
        <end position="130"/>
    </location>
</feature>
<dbReference type="Gene3D" id="3.10.450.240">
    <property type="match status" value="1"/>
</dbReference>
<dbReference type="SUPFAM" id="SSF54427">
    <property type="entry name" value="NTF2-like"/>
    <property type="match status" value="1"/>
</dbReference>
<protein>
    <recommendedName>
        <fullName evidence="1">Tim44-like domain-containing protein</fullName>
    </recommendedName>
</protein>
<dbReference type="InterPro" id="IPR007379">
    <property type="entry name" value="Tim44-like_dom"/>
</dbReference>
<sequence length="132" mass="14529">MAAAGVASIPADFDVEGFVRNAKVNFIRLQAANDAGNLDDIREFTAPEMFAEIKLAIDERKGAKQTTDVVQLNADVIDVAEEANRYVVTVHFSGLIREDDHAPAEAFAEMWHMTKPRDGSRGWVLSGIQQVQ</sequence>
<gene>
    <name evidence="2" type="ORF">SDC9_186759</name>
</gene>
<proteinExistence type="predicted"/>
<name>A0A645HJN6_9ZZZZ</name>
<dbReference type="AlphaFoldDB" id="A0A645HJN6"/>
<reference evidence="2" key="1">
    <citation type="submission" date="2019-08" db="EMBL/GenBank/DDBJ databases">
        <authorList>
            <person name="Kucharzyk K."/>
            <person name="Murdoch R.W."/>
            <person name="Higgins S."/>
            <person name="Loffler F."/>
        </authorList>
    </citation>
    <scope>NUCLEOTIDE SEQUENCE</scope>
</reference>
<evidence type="ECO:0000313" key="2">
    <source>
        <dbReference type="EMBL" id="MPN39231.1"/>
    </source>
</evidence>
<dbReference type="InterPro" id="IPR032710">
    <property type="entry name" value="NTF2-like_dom_sf"/>
</dbReference>
<dbReference type="EMBL" id="VSSQ01094926">
    <property type="protein sequence ID" value="MPN39231.1"/>
    <property type="molecule type" value="Genomic_DNA"/>
</dbReference>